<dbReference type="PANTHER" id="PTHR30483">
    <property type="entry name" value="LEUCINE-SPECIFIC-BINDING PROTEIN"/>
    <property type="match status" value="1"/>
</dbReference>
<dbReference type="STRING" id="1230458.C484_05887"/>
<dbReference type="AlphaFoldDB" id="M0A9C6"/>
<dbReference type="OrthoDB" id="200499at2157"/>
<dbReference type="InterPro" id="IPR028082">
    <property type="entry name" value="Peripla_BP_I"/>
</dbReference>
<dbReference type="RefSeq" id="WP_006825008.1">
    <property type="nucleotide sequence ID" value="NZ_AOIL01000017.1"/>
</dbReference>
<dbReference type="SUPFAM" id="SSF53822">
    <property type="entry name" value="Periplasmic binding protein-like I"/>
    <property type="match status" value="1"/>
</dbReference>
<feature type="domain" description="Leucine-binding protein" evidence="3">
    <location>
        <begin position="59"/>
        <end position="402"/>
    </location>
</feature>
<comment type="caution">
    <text evidence="4">The sequence shown here is derived from an EMBL/GenBank/DDBJ whole genome shotgun (WGS) entry which is preliminary data.</text>
</comment>
<keyword evidence="1" id="KW-0732">Signal</keyword>
<dbReference type="EMBL" id="AOIL01000017">
    <property type="protein sequence ID" value="ELY94482.1"/>
    <property type="molecule type" value="Genomic_DNA"/>
</dbReference>
<feature type="compositionally biased region" description="Polar residues" evidence="2">
    <location>
        <begin position="10"/>
        <end position="20"/>
    </location>
</feature>
<organism evidence="4 5">
    <name type="scientific">Natrialba taiwanensis DSM 12281</name>
    <dbReference type="NCBI Taxonomy" id="1230458"/>
    <lineage>
        <taxon>Archaea</taxon>
        <taxon>Methanobacteriati</taxon>
        <taxon>Methanobacteriota</taxon>
        <taxon>Stenosarchaea group</taxon>
        <taxon>Halobacteria</taxon>
        <taxon>Halobacteriales</taxon>
        <taxon>Natrialbaceae</taxon>
        <taxon>Natrialba</taxon>
    </lineage>
</organism>
<dbReference type="PATRIC" id="fig|1230458.4.peg.1186"/>
<evidence type="ECO:0000259" key="3">
    <source>
        <dbReference type="Pfam" id="PF13458"/>
    </source>
</evidence>
<keyword evidence="4" id="KW-0675">Receptor</keyword>
<evidence type="ECO:0000313" key="4">
    <source>
        <dbReference type="EMBL" id="ELY94482.1"/>
    </source>
</evidence>
<name>M0A9C6_9EURY</name>
<sequence>MTDFDREYPTPTTAGQQTQHSLRRRQLLATAAGAATLSTAGCTETYDTIVGSETDGDETVTIGVLAPEPENDFNGRAIVRSAQVARDLLNETGGINGRTVELAVGNTSGSPLEARREYQRLVLEEDAAVTIGVSTSEVLETIIDDIAEQETLHITAGAATSSVSELVREDYEQYKYHFRAGPVNDYDLGQAQIDFLGDMAPDLGWDSIALLAEDYEWNRGAWETFQDEQSGIDLDIAMEERYPPATDDFSTIYETAEAEGADAVFISTAHTGTDAVVDWTAQEPELGFGGIHVPMQLPTYYDAVDGACQFAVGQSSAPLGAEVTAETPTFEDAYQDAYGESSPVYTGYFAYDAVALFAEAATQAETVDSADLVPVLEDIEFTGSAGQIEFYGRDHEFPHDLAYNRGDTLYFQWQEDDAGNGTQEVIWPDEHATAEYVTPEWL</sequence>
<gene>
    <name evidence="4" type="ORF">C484_05887</name>
</gene>
<evidence type="ECO:0000313" key="5">
    <source>
        <dbReference type="Proteomes" id="UP000011648"/>
    </source>
</evidence>
<evidence type="ECO:0000256" key="2">
    <source>
        <dbReference type="SAM" id="MobiDB-lite"/>
    </source>
</evidence>
<evidence type="ECO:0000256" key="1">
    <source>
        <dbReference type="ARBA" id="ARBA00022729"/>
    </source>
</evidence>
<accession>M0A9C6</accession>
<reference evidence="4 5" key="1">
    <citation type="journal article" date="2014" name="PLoS Genet.">
        <title>Phylogenetically driven sequencing of extremely halophilic archaea reveals strategies for static and dynamic osmo-response.</title>
        <authorList>
            <person name="Becker E.A."/>
            <person name="Seitzer P.M."/>
            <person name="Tritt A."/>
            <person name="Larsen D."/>
            <person name="Krusor M."/>
            <person name="Yao A.I."/>
            <person name="Wu D."/>
            <person name="Madern D."/>
            <person name="Eisen J.A."/>
            <person name="Darling A.E."/>
            <person name="Facciotti M.T."/>
        </authorList>
    </citation>
    <scope>NUCLEOTIDE SEQUENCE [LARGE SCALE GENOMIC DNA]</scope>
    <source>
        <strain evidence="4 5">DSM 12281</strain>
    </source>
</reference>
<dbReference type="InterPro" id="IPR051010">
    <property type="entry name" value="BCAA_transport"/>
</dbReference>
<feature type="region of interest" description="Disordered" evidence="2">
    <location>
        <begin position="1"/>
        <end position="22"/>
    </location>
</feature>
<dbReference type="CDD" id="cd06345">
    <property type="entry name" value="PBP1_ABC_ligand_binding-like"/>
    <property type="match status" value="1"/>
</dbReference>
<dbReference type="Gene3D" id="3.40.50.2300">
    <property type="match status" value="2"/>
</dbReference>
<dbReference type="PANTHER" id="PTHR30483:SF6">
    <property type="entry name" value="PERIPLASMIC BINDING PROTEIN OF ABC TRANSPORTER FOR NATURAL AMINO ACIDS"/>
    <property type="match status" value="1"/>
</dbReference>
<protein>
    <submittedName>
        <fullName evidence="4">Extracellular ligand-binding receptor</fullName>
    </submittedName>
</protein>
<dbReference type="Proteomes" id="UP000011648">
    <property type="component" value="Unassembled WGS sequence"/>
</dbReference>
<dbReference type="InterPro" id="IPR028081">
    <property type="entry name" value="Leu-bd"/>
</dbReference>
<keyword evidence="5" id="KW-1185">Reference proteome</keyword>
<proteinExistence type="predicted"/>
<dbReference type="Pfam" id="PF13458">
    <property type="entry name" value="Peripla_BP_6"/>
    <property type="match status" value="1"/>
</dbReference>